<dbReference type="AlphaFoldDB" id="A0A0W0G967"/>
<dbReference type="Proteomes" id="UP000054988">
    <property type="component" value="Unassembled WGS sequence"/>
</dbReference>
<name>A0A0W0G967_MONRR</name>
<accession>A0A0W0G967</accession>
<dbReference type="EMBL" id="LATX01000782">
    <property type="protein sequence ID" value="KTB45095.1"/>
    <property type="molecule type" value="Genomic_DNA"/>
</dbReference>
<evidence type="ECO:0000313" key="1">
    <source>
        <dbReference type="EMBL" id="KTB45095.1"/>
    </source>
</evidence>
<gene>
    <name evidence="1" type="ORF">WG66_2334</name>
</gene>
<reference evidence="1 2" key="1">
    <citation type="submission" date="2015-12" db="EMBL/GenBank/DDBJ databases">
        <title>Draft genome sequence of Moniliophthora roreri, the causal agent of frosty pod rot of cacao.</title>
        <authorList>
            <person name="Aime M.C."/>
            <person name="Diaz-Valderrama J.R."/>
            <person name="Kijpornyongpan T."/>
            <person name="Phillips-Mora W."/>
        </authorList>
    </citation>
    <scope>NUCLEOTIDE SEQUENCE [LARGE SCALE GENOMIC DNA]</scope>
    <source>
        <strain evidence="1 2">MCA 2952</strain>
    </source>
</reference>
<evidence type="ECO:0000313" key="2">
    <source>
        <dbReference type="Proteomes" id="UP000054988"/>
    </source>
</evidence>
<organism evidence="1 2">
    <name type="scientific">Moniliophthora roreri</name>
    <name type="common">Frosty pod rot fungus</name>
    <name type="synonym">Monilia roreri</name>
    <dbReference type="NCBI Taxonomy" id="221103"/>
    <lineage>
        <taxon>Eukaryota</taxon>
        <taxon>Fungi</taxon>
        <taxon>Dikarya</taxon>
        <taxon>Basidiomycota</taxon>
        <taxon>Agaricomycotina</taxon>
        <taxon>Agaricomycetes</taxon>
        <taxon>Agaricomycetidae</taxon>
        <taxon>Agaricales</taxon>
        <taxon>Marasmiineae</taxon>
        <taxon>Marasmiaceae</taxon>
        <taxon>Moniliophthora</taxon>
    </lineage>
</organism>
<protein>
    <submittedName>
        <fullName evidence="1">Uncharacterized protein</fullName>
    </submittedName>
</protein>
<comment type="caution">
    <text evidence="1">The sequence shown here is derived from an EMBL/GenBank/DDBJ whole genome shotgun (WGS) entry which is preliminary data.</text>
</comment>
<proteinExistence type="predicted"/>
<sequence length="410" mass="45996">MVNSVGKNGTNIRICPPDIVLKPALLSYTEEQLNWKEIQSRLTKEFGYTSGCTLIFQKMKYLNVGNTSQKNAKVIPKEVLRSLVLEEVENDVNKQNSPVAIQDKLAKNHAAVPQDFVQQVMKKEDPDGACQRAPGNRFGRIPCGHHFVIGPYQEIHADGHEKFLSKALCIGPVGFDIHGFWQHVEAIQELVVVPNARHADTIGHLHLDMIVEAVLEEMPVQMTVDKGSETGEMFTQQEALQSLAVLTSRNILPSWHSKALTTLSLKYAGNSSGSMPGWKYRRSLRRGEPTACSTQAILFTGVDLFQWLWPKIVQHVLDSYVQYWNRHQVYRQGESTMPSGATPNQVMICPEDYGLRDIGIYVTPEAIQELHQCLPNCKEVFHWVNDEFECLAQATYDAIGRPSLEGSSAV</sequence>